<gene>
    <name evidence="1" type="ORF">TresaDRAFT_0192</name>
</gene>
<protein>
    <submittedName>
        <fullName evidence="1">Flagellar FlbD family protein</fullName>
    </submittedName>
</protein>
<evidence type="ECO:0000313" key="2">
    <source>
        <dbReference type="Proteomes" id="UP000003571"/>
    </source>
</evidence>
<dbReference type="OrthoDB" id="9799862at2"/>
<dbReference type="EMBL" id="AGRW01000054">
    <property type="protein sequence ID" value="EIC00719.1"/>
    <property type="molecule type" value="Genomic_DNA"/>
</dbReference>
<comment type="caution">
    <text evidence="1">The sequence shown here is derived from an EMBL/GenBank/DDBJ whole genome shotgun (WGS) entry which is preliminary data.</text>
</comment>
<dbReference type="RefSeq" id="WP_002706397.1">
    <property type="nucleotide sequence ID" value="NZ_AGRW01000054.1"/>
</dbReference>
<evidence type="ECO:0000313" key="1">
    <source>
        <dbReference type="EMBL" id="EIC00719.1"/>
    </source>
</evidence>
<dbReference type="PANTHER" id="PTHR39185">
    <property type="entry name" value="SWARMING MOTILITY PROTEIN SWRD"/>
    <property type="match status" value="1"/>
</dbReference>
<dbReference type="Pfam" id="PF06289">
    <property type="entry name" value="FlbD"/>
    <property type="match status" value="1"/>
</dbReference>
<dbReference type="PATRIC" id="fig|907348.3.peg.2779"/>
<keyword evidence="1" id="KW-0282">Flagellum</keyword>
<dbReference type="PANTHER" id="PTHR39185:SF1">
    <property type="entry name" value="SWARMING MOTILITY PROTEIN SWRD"/>
    <property type="match status" value="1"/>
</dbReference>
<name>H7EP86_9SPIR</name>
<dbReference type="AlphaFoldDB" id="H7EP86"/>
<accession>H7EP86</accession>
<dbReference type="Proteomes" id="UP000003571">
    <property type="component" value="Unassembled WGS sequence"/>
</dbReference>
<proteinExistence type="predicted"/>
<keyword evidence="2" id="KW-1185">Reference proteome</keyword>
<keyword evidence="1" id="KW-0966">Cell projection</keyword>
<dbReference type="eggNOG" id="COG1582">
    <property type="taxonomic scope" value="Bacteria"/>
</dbReference>
<organism evidence="1 2">
    <name type="scientific">Treponema saccharophilum DSM 2985</name>
    <dbReference type="NCBI Taxonomy" id="907348"/>
    <lineage>
        <taxon>Bacteria</taxon>
        <taxon>Pseudomonadati</taxon>
        <taxon>Spirochaetota</taxon>
        <taxon>Spirochaetia</taxon>
        <taxon>Spirochaetales</taxon>
        <taxon>Treponemataceae</taxon>
        <taxon>Treponema</taxon>
    </lineage>
</organism>
<sequence>MISVTRLDGKTYWINPHMIESMEQTPDLTISLLSGKKVVVRDTPDEIIERIVSYRSRLGVTKQEI</sequence>
<dbReference type="STRING" id="907348.TresaDRAFT_0192"/>
<dbReference type="InterPro" id="IPR009384">
    <property type="entry name" value="SwrD-like"/>
</dbReference>
<keyword evidence="1" id="KW-0969">Cilium</keyword>
<reference evidence="1 2" key="1">
    <citation type="submission" date="2011-09" db="EMBL/GenBank/DDBJ databases">
        <title>The draft genome of Treponema saccharophilum DSM 2985.</title>
        <authorList>
            <consortium name="US DOE Joint Genome Institute (JGI-PGF)"/>
            <person name="Lucas S."/>
            <person name="Copeland A."/>
            <person name="Lapidus A."/>
            <person name="Glavina del Rio T."/>
            <person name="Dalin E."/>
            <person name="Tice H."/>
            <person name="Bruce D."/>
            <person name="Goodwin L."/>
            <person name="Pitluck S."/>
            <person name="Peters L."/>
            <person name="Kyrpides N."/>
            <person name="Mavromatis K."/>
            <person name="Ivanova N."/>
            <person name="Markowitz V."/>
            <person name="Cheng J.-F."/>
            <person name="Hugenholtz P."/>
            <person name="Woyke T."/>
            <person name="Wu D."/>
            <person name="Gronow S."/>
            <person name="Wellnitz S."/>
            <person name="Brambilla E."/>
            <person name="Klenk H.-P."/>
            <person name="Eisen J.A."/>
        </authorList>
    </citation>
    <scope>NUCLEOTIDE SEQUENCE [LARGE SCALE GENOMIC DNA]</scope>
    <source>
        <strain evidence="1 2">DSM 2985</strain>
    </source>
</reference>